<dbReference type="PANTHER" id="PTHR36617:SF15">
    <property type="entry name" value="REVERSE TRANSCRIPTASE ZINC-BINDING DOMAIN-CONTAINING PROTEIN"/>
    <property type="match status" value="1"/>
</dbReference>
<comment type="caution">
    <text evidence="2">The sequence shown here is derived from an EMBL/GenBank/DDBJ whole genome shotgun (WGS) entry which is preliminary data.</text>
</comment>
<dbReference type="AlphaFoldDB" id="A0A2I0JUE7"/>
<dbReference type="Pfam" id="PF13966">
    <property type="entry name" value="zf-RVT"/>
    <property type="match status" value="1"/>
</dbReference>
<evidence type="ECO:0000313" key="3">
    <source>
        <dbReference type="Proteomes" id="UP000233551"/>
    </source>
</evidence>
<dbReference type="PANTHER" id="PTHR36617">
    <property type="entry name" value="PROTEIN, PUTATIVE-RELATED"/>
    <property type="match status" value="1"/>
</dbReference>
<reference evidence="2 3" key="1">
    <citation type="submission" date="2017-11" db="EMBL/GenBank/DDBJ databases">
        <title>De-novo sequencing of pomegranate (Punica granatum L.) genome.</title>
        <authorList>
            <person name="Akparov Z."/>
            <person name="Amiraslanov A."/>
            <person name="Hajiyeva S."/>
            <person name="Abbasov M."/>
            <person name="Kaur K."/>
            <person name="Hamwieh A."/>
            <person name="Solovyev V."/>
            <person name="Salamov A."/>
            <person name="Braich B."/>
            <person name="Kosarev P."/>
            <person name="Mahmoud A."/>
            <person name="Hajiyev E."/>
            <person name="Babayeva S."/>
            <person name="Izzatullayeva V."/>
            <person name="Mammadov A."/>
            <person name="Mammadov A."/>
            <person name="Sharifova S."/>
            <person name="Ojaghi J."/>
            <person name="Eynullazada K."/>
            <person name="Bayramov B."/>
            <person name="Abdulazimova A."/>
            <person name="Shahmuradov I."/>
        </authorList>
    </citation>
    <scope>NUCLEOTIDE SEQUENCE [LARGE SCALE GENOMIC DNA]</scope>
    <source>
        <strain evidence="3">cv. AG2017</strain>
        <tissue evidence="2">Leaf</tissue>
    </source>
</reference>
<dbReference type="EMBL" id="PGOL01001267">
    <property type="protein sequence ID" value="PKI59520.1"/>
    <property type="molecule type" value="Genomic_DNA"/>
</dbReference>
<dbReference type="InterPro" id="IPR026960">
    <property type="entry name" value="RVT-Znf"/>
</dbReference>
<keyword evidence="3" id="KW-1185">Reference proteome</keyword>
<feature type="domain" description="Reverse transcriptase zinc-binding" evidence="1">
    <location>
        <begin position="296"/>
        <end position="382"/>
    </location>
</feature>
<name>A0A2I0JUE7_PUNGR</name>
<evidence type="ECO:0000313" key="2">
    <source>
        <dbReference type="EMBL" id="PKI59520.1"/>
    </source>
</evidence>
<proteinExistence type="predicted"/>
<gene>
    <name evidence="2" type="ORF">CRG98_020048</name>
</gene>
<evidence type="ECO:0000259" key="1">
    <source>
        <dbReference type="Pfam" id="PF13966"/>
    </source>
</evidence>
<accession>A0A2I0JUE7</accession>
<dbReference type="Proteomes" id="UP000233551">
    <property type="component" value="Unassembled WGS sequence"/>
</dbReference>
<sequence>MCNAAWWTAFSEAAIETIIKRKRIRITALEDDNGDWVMDAERLKNMVVNHFQALYSSSDNGDVSILSNGFPVDGSTRLQQLDSPVSSAEIGRALFDVKPYKAPGPDGFQAIFYQHNWETVGPLFIHSSEMCLRDNIVIAQELVHTMSRLRGDKKFMSGKIDLEKAYDRLSWTFIADTLVKAGLPPNLRRKAIARAWNQVSKGAKWAVGRGDRVRFWEDVWIPGGSSLLTHALVDIPPQLCNKPVADFIGVDGSWRWELFSHLLNNNTLLHVASGRPPQPGAASDRLYWSHESSGMFSVSSAYWLLVEHTLAAPLAIWRLIWRWSGPQRVRHFLGLVAHDRLLTNEFHLRTLIATSASCSVCLGQTESIIHVLRDCTLAREVWLRLVPTRQQHTFFSLPLQPWFMANLQQDTLCSSGSGWSA</sequence>
<protein>
    <recommendedName>
        <fullName evidence="1">Reverse transcriptase zinc-binding domain-containing protein</fullName>
    </recommendedName>
</protein>
<organism evidence="2 3">
    <name type="scientific">Punica granatum</name>
    <name type="common">Pomegranate</name>
    <dbReference type="NCBI Taxonomy" id="22663"/>
    <lineage>
        <taxon>Eukaryota</taxon>
        <taxon>Viridiplantae</taxon>
        <taxon>Streptophyta</taxon>
        <taxon>Embryophyta</taxon>
        <taxon>Tracheophyta</taxon>
        <taxon>Spermatophyta</taxon>
        <taxon>Magnoliopsida</taxon>
        <taxon>eudicotyledons</taxon>
        <taxon>Gunneridae</taxon>
        <taxon>Pentapetalae</taxon>
        <taxon>rosids</taxon>
        <taxon>malvids</taxon>
        <taxon>Myrtales</taxon>
        <taxon>Lythraceae</taxon>
        <taxon>Punica</taxon>
    </lineage>
</organism>